<dbReference type="GO" id="GO:0005506">
    <property type="term" value="F:iron ion binding"/>
    <property type="evidence" value="ECO:0000318"/>
    <property type="project" value="GO_Central"/>
</dbReference>
<dbReference type="GO" id="GO:0004768">
    <property type="term" value="F:stearoyl-CoA 9-desaturase activity"/>
    <property type="evidence" value="ECO:0000318"/>
    <property type="project" value="GO_Central"/>
</dbReference>
<dbReference type="eggNOG" id="KOG1600">
    <property type="taxonomic scope" value="Eukaryota"/>
</dbReference>
<evidence type="ECO:0000256" key="13">
    <source>
        <dbReference type="RuleBase" id="RU000581"/>
    </source>
</evidence>
<reference evidence="16 17" key="2">
    <citation type="journal article" date="2010" name="Nucleic Acids Res.">
        <title>BeetleBase in 2010: revisions to provide comprehensive genomic information for Tribolium castaneum.</title>
        <authorList>
            <person name="Kim H.S."/>
            <person name="Murphy T."/>
            <person name="Xia J."/>
            <person name="Caragea D."/>
            <person name="Park Y."/>
            <person name="Beeman R.W."/>
            <person name="Lorenzen M.D."/>
            <person name="Butcher S."/>
            <person name="Manak J.R."/>
            <person name="Brown S.J."/>
        </authorList>
    </citation>
    <scope>GENOME REANNOTATION</scope>
    <source>
        <strain evidence="16 17">Georgia GA2</strain>
    </source>
</reference>
<proteinExistence type="inferred from homology"/>
<sequence>MSSELAPLNIRPVWLKIVYFAYLHYGTILGTYYLLTAAQWKTILWTYLLLLSATHGIAVGAHRLWAHRAYKAKLPLRLLLAFDQTLTFQKDIYDWVRDHRIHHKYSDTEYDPHNATRGFFYSHIGWLMIKKSDKVIAKGKELDLSDLEQDPVVWYQRKYYWYMAPFLAFIFPAMVPWYFWSEQFKVSWYLCSIFRLCVTLHGTCLVNSAAHIWGSKPYDKNIKPVETSWVAHISHGEGWHNYHHVFPWDYKAAELGSYYGNWNTAFIDFMAKIGWAYDLKSAPLDMVKKRGERTGDGTKLWGWGDEDMDKEDVSQIHKHRTKKMSTLETQVQIVWRNVILFIYLHVAAIYGLYFTFTAAKWPTILFTYFLTIISTQGTGAGVHRLWSHRSYKAKLPLRILLCIYQTHCLQNHIYEWVRDHRAHHKFSDTDADPHNSTRGFFFSHMGWLLVRKHPQVKIKGKLIDLSDLEEDQVVMFQKKYYLILAPFFAFLLPAWVPWYFWGEDLHGSWCVASMLRYALSLHGTWLVNSAAHMWGTRPYDRNIKATETNVVSYITNGEGFHNYHHTFPWDYKAAELGSYWGNWSTAFIDFMTKIGWAYDLKIVPPELVEKRAKRTGDGTHKVWGWGDKDIDKEEIEIVERNRG</sequence>
<dbReference type="InterPro" id="IPR015876">
    <property type="entry name" value="Acyl-CoA_DS"/>
</dbReference>
<evidence type="ECO:0000256" key="7">
    <source>
        <dbReference type="ARBA" id="ARBA00022989"/>
    </source>
</evidence>
<evidence type="ECO:0000259" key="15">
    <source>
        <dbReference type="Pfam" id="PF00487"/>
    </source>
</evidence>
<evidence type="ECO:0000256" key="1">
    <source>
        <dbReference type="ARBA" id="ARBA00004141"/>
    </source>
</evidence>
<dbReference type="CDD" id="cd03505">
    <property type="entry name" value="Delta9-FADS-like"/>
    <property type="match status" value="2"/>
</dbReference>
<keyword evidence="11 14" id="KW-0472">Membrane</keyword>
<keyword evidence="5" id="KW-0479">Metal-binding</keyword>
<keyword evidence="8 13" id="KW-0560">Oxidoreductase</keyword>
<keyword evidence="17" id="KW-1185">Reference proteome</keyword>
<keyword evidence="10" id="KW-0443">Lipid metabolism</keyword>
<dbReference type="InterPro" id="IPR005804">
    <property type="entry name" value="FA_desaturase_dom"/>
</dbReference>
<dbReference type="PANTHER" id="PTHR11351:SF98">
    <property type="entry name" value="RE43130P"/>
    <property type="match status" value="1"/>
</dbReference>
<evidence type="ECO:0000313" key="17">
    <source>
        <dbReference type="Proteomes" id="UP000007266"/>
    </source>
</evidence>
<dbReference type="PROSITE" id="PS00476">
    <property type="entry name" value="FATTY_ACID_DESATUR_1"/>
    <property type="match status" value="1"/>
</dbReference>
<reference evidence="16 17" key="1">
    <citation type="journal article" date="2008" name="Nature">
        <title>The genome of the model beetle and pest Tribolium castaneum.</title>
        <authorList>
            <consortium name="Tribolium Genome Sequencing Consortium"/>
            <person name="Richards S."/>
            <person name="Gibbs R.A."/>
            <person name="Weinstock G.M."/>
            <person name="Brown S.J."/>
            <person name="Denell R."/>
            <person name="Beeman R.W."/>
            <person name="Gibbs R."/>
            <person name="Beeman R.W."/>
            <person name="Brown S.J."/>
            <person name="Bucher G."/>
            <person name="Friedrich M."/>
            <person name="Grimmelikhuijzen C.J."/>
            <person name="Klingler M."/>
            <person name="Lorenzen M."/>
            <person name="Richards S."/>
            <person name="Roth S."/>
            <person name="Schroder R."/>
            <person name="Tautz D."/>
            <person name="Zdobnov E.M."/>
            <person name="Muzny D."/>
            <person name="Gibbs R.A."/>
            <person name="Weinstock G.M."/>
            <person name="Attaway T."/>
            <person name="Bell S."/>
            <person name="Buhay C.J."/>
            <person name="Chandrabose M.N."/>
            <person name="Chavez D."/>
            <person name="Clerk-Blankenburg K.P."/>
            <person name="Cree A."/>
            <person name="Dao M."/>
            <person name="Davis C."/>
            <person name="Chacko J."/>
            <person name="Dinh H."/>
            <person name="Dugan-Rocha S."/>
            <person name="Fowler G."/>
            <person name="Garner T.T."/>
            <person name="Garnes J."/>
            <person name="Gnirke A."/>
            <person name="Hawes A."/>
            <person name="Hernandez J."/>
            <person name="Hines S."/>
            <person name="Holder M."/>
            <person name="Hume J."/>
            <person name="Jhangiani S.N."/>
            <person name="Joshi V."/>
            <person name="Khan Z.M."/>
            <person name="Jackson L."/>
            <person name="Kovar C."/>
            <person name="Kowis A."/>
            <person name="Lee S."/>
            <person name="Lewis L.R."/>
            <person name="Margolis J."/>
            <person name="Morgan M."/>
            <person name="Nazareth L.V."/>
            <person name="Nguyen N."/>
            <person name="Okwuonu G."/>
            <person name="Parker D."/>
            <person name="Richards S."/>
            <person name="Ruiz S.J."/>
            <person name="Santibanez J."/>
            <person name="Savard J."/>
            <person name="Scherer S.E."/>
            <person name="Schneider B."/>
            <person name="Sodergren E."/>
            <person name="Tautz D."/>
            <person name="Vattahil S."/>
            <person name="Villasana D."/>
            <person name="White C.S."/>
            <person name="Wright R."/>
            <person name="Park Y."/>
            <person name="Beeman R.W."/>
            <person name="Lord J."/>
            <person name="Oppert B."/>
            <person name="Lorenzen M."/>
            <person name="Brown S."/>
            <person name="Wang L."/>
            <person name="Savard J."/>
            <person name="Tautz D."/>
            <person name="Richards S."/>
            <person name="Weinstock G."/>
            <person name="Gibbs R.A."/>
            <person name="Liu Y."/>
            <person name="Worley K."/>
            <person name="Weinstock G."/>
            <person name="Elsik C.G."/>
            <person name="Reese J.T."/>
            <person name="Elhaik E."/>
            <person name="Landan G."/>
            <person name="Graur D."/>
            <person name="Arensburger P."/>
            <person name="Atkinson P."/>
            <person name="Beeman R.W."/>
            <person name="Beidler J."/>
            <person name="Brown S.J."/>
            <person name="Demuth J.P."/>
            <person name="Drury D.W."/>
            <person name="Du Y.Z."/>
            <person name="Fujiwara H."/>
            <person name="Lorenzen M."/>
            <person name="Maselli V."/>
            <person name="Osanai M."/>
            <person name="Park Y."/>
            <person name="Robertson H.M."/>
            <person name="Tu Z."/>
            <person name="Wang J.J."/>
            <person name="Wang S."/>
            <person name="Richards S."/>
            <person name="Song H."/>
            <person name="Zhang L."/>
            <person name="Sodergren E."/>
            <person name="Werner D."/>
            <person name="Stanke M."/>
            <person name="Morgenstern B."/>
            <person name="Solovyev V."/>
            <person name="Kosarev P."/>
            <person name="Brown G."/>
            <person name="Chen H.C."/>
            <person name="Ermolaeva O."/>
            <person name="Hlavina W."/>
            <person name="Kapustin Y."/>
            <person name="Kiryutin B."/>
            <person name="Kitts P."/>
            <person name="Maglott D."/>
            <person name="Pruitt K."/>
            <person name="Sapojnikov V."/>
            <person name="Souvorov A."/>
            <person name="Mackey A.J."/>
            <person name="Waterhouse R.M."/>
            <person name="Wyder S."/>
            <person name="Zdobnov E.M."/>
            <person name="Zdobnov E.M."/>
            <person name="Wyder S."/>
            <person name="Kriventseva E.V."/>
            <person name="Kadowaki T."/>
            <person name="Bork P."/>
            <person name="Aranda M."/>
            <person name="Bao R."/>
            <person name="Beermann A."/>
            <person name="Berns N."/>
            <person name="Bolognesi R."/>
            <person name="Bonneton F."/>
            <person name="Bopp D."/>
            <person name="Brown S.J."/>
            <person name="Bucher G."/>
            <person name="Butts T."/>
            <person name="Chaumot A."/>
            <person name="Denell R.E."/>
            <person name="Ferrier D.E."/>
            <person name="Friedrich M."/>
            <person name="Gordon C.M."/>
            <person name="Jindra M."/>
            <person name="Klingler M."/>
            <person name="Lan Q."/>
            <person name="Lattorff H.M."/>
            <person name="Laudet V."/>
            <person name="von Levetsow C."/>
            <person name="Liu Z."/>
            <person name="Lutz R."/>
            <person name="Lynch J.A."/>
            <person name="da Fonseca R.N."/>
            <person name="Posnien N."/>
            <person name="Reuter R."/>
            <person name="Roth S."/>
            <person name="Savard J."/>
            <person name="Schinko J.B."/>
            <person name="Schmitt C."/>
            <person name="Schoppmeier M."/>
            <person name="Schroder R."/>
            <person name="Shippy T.D."/>
            <person name="Simonnet F."/>
            <person name="Marques-Souza H."/>
            <person name="Tautz D."/>
            <person name="Tomoyasu Y."/>
            <person name="Trauner J."/>
            <person name="Van der Zee M."/>
            <person name="Vervoort M."/>
            <person name="Wittkopp N."/>
            <person name="Wimmer E.A."/>
            <person name="Yang X."/>
            <person name="Jones A.K."/>
            <person name="Sattelle D.B."/>
            <person name="Ebert P.R."/>
            <person name="Nelson D."/>
            <person name="Scott J.G."/>
            <person name="Beeman R.W."/>
            <person name="Muthukrishnan S."/>
            <person name="Kramer K.J."/>
            <person name="Arakane Y."/>
            <person name="Beeman R.W."/>
            <person name="Zhu Q."/>
            <person name="Hogenkamp D."/>
            <person name="Dixit R."/>
            <person name="Oppert B."/>
            <person name="Jiang H."/>
            <person name="Zou Z."/>
            <person name="Marshall J."/>
            <person name="Elpidina E."/>
            <person name="Vinokurov K."/>
            <person name="Oppert C."/>
            <person name="Zou Z."/>
            <person name="Evans J."/>
            <person name="Lu Z."/>
            <person name="Zhao P."/>
            <person name="Sumathipala N."/>
            <person name="Altincicek B."/>
            <person name="Vilcinskas A."/>
            <person name="Williams M."/>
            <person name="Hultmark D."/>
            <person name="Hetru C."/>
            <person name="Jiang H."/>
            <person name="Grimmelikhuijzen C.J."/>
            <person name="Hauser F."/>
            <person name="Cazzamali G."/>
            <person name="Williamson M."/>
            <person name="Park Y."/>
            <person name="Li B."/>
            <person name="Tanaka Y."/>
            <person name="Predel R."/>
            <person name="Neupert S."/>
            <person name="Schachtner J."/>
            <person name="Verleyen P."/>
            <person name="Raible F."/>
            <person name="Bork P."/>
            <person name="Friedrich M."/>
            <person name="Walden K.K."/>
            <person name="Robertson H.M."/>
            <person name="Angeli S."/>
            <person name="Foret S."/>
            <person name="Bucher G."/>
            <person name="Schuetz S."/>
            <person name="Maleszka R."/>
            <person name="Wimmer E.A."/>
            <person name="Beeman R.W."/>
            <person name="Lorenzen M."/>
            <person name="Tomoyasu Y."/>
            <person name="Miller S.C."/>
            <person name="Grossmann D."/>
            <person name="Bucher G."/>
        </authorList>
    </citation>
    <scope>NUCLEOTIDE SEQUENCE [LARGE SCALE GENOMIC DNA]</scope>
    <source>
        <strain evidence="16 17">Georgia GA2</strain>
    </source>
</reference>
<feature type="transmembrane region" description="Helical" evidence="14">
    <location>
        <begin position="159"/>
        <end position="180"/>
    </location>
</feature>
<feature type="transmembrane region" description="Helical" evidence="14">
    <location>
        <begin position="333"/>
        <end position="353"/>
    </location>
</feature>
<keyword evidence="12 13" id="KW-0275">Fatty acid biosynthesis</keyword>
<evidence type="ECO:0000256" key="6">
    <source>
        <dbReference type="ARBA" id="ARBA00022832"/>
    </source>
</evidence>
<feature type="transmembrane region" description="Helical" evidence="14">
    <location>
        <begin position="12"/>
        <end position="35"/>
    </location>
</feature>
<dbReference type="GO" id="GO:0006636">
    <property type="term" value="P:unsaturated fatty acid biosynthetic process"/>
    <property type="evidence" value="ECO:0000318"/>
    <property type="project" value="GO_Central"/>
</dbReference>
<keyword evidence="3 13" id="KW-0444">Lipid biosynthesis</keyword>
<evidence type="ECO:0000256" key="14">
    <source>
        <dbReference type="SAM" id="Phobius"/>
    </source>
</evidence>
<gene>
    <name evidence="16" type="primary">AUGUSTUS-3.0.2_33302</name>
    <name evidence="16" type="ORF">TcasGA2_TC033302</name>
</gene>
<feature type="transmembrane region" description="Helical" evidence="14">
    <location>
        <begin position="47"/>
        <end position="66"/>
    </location>
</feature>
<feature type="domain" description="Fatty acid desaturase" evidence="15">
    <location>
        <begin position="360"/>
        <end position="568"/>
    </location>
</feature>
<dbReference type="STRING" id="7070.A0A139WH27"/>
<dbReference type="PRINTS" id="PR00075">
    <property type="entry name" value="FACDDSATRASE"/>
</dbReference>
<dbReference type="AlphaFoldDB" id="A0A139WH27"/>
<comment type="similarity">
    <text evidence="2 13">Belongs to the fatty acid desaturase type 1 family.</text>
</comment>
<dbReference type="PANTHER" id="PTHR11351">
    <property type="entry name" value="ACYL-COA DESATURASE"/>
    <property type="match status" value="1"/>
</dbReference>
<dbReference type="Pfam" id="PF00487">
    <property type="entry name" value="FA_desaturase"/>
    <property type="match status" value="2"/>
</dbReference>
<feature type="transmembrane region" description="Helical" evidence="14">
    <location>
        <begin position="186"/>
        <end position="213"/>
    </location>
</feature>
<comment type="domain">
    <text evidence="13">The histidine box domains are involved in binding the catalytic metal ions.</text>
</comment>
<evidence type="ECO:0000256" key="3">
    <source>
        <dbReference type="ARBA" id="ARBA00022516"/>
    </source>
</evidence>
<dbReference type="EMBL" id="KQ971344">
    <property type="protein sequence ID" value="KYB27097.1"/>
    <property type="molecule type" value="Genomic_DNA"/>
</dbReference>
<dbReference type="OMA" id="CVIRFLE"/>
<accession>A0A139WH27</accession>
<name>A0A139WH27_TRICA</name>
<evidence type="ECO:0000256" key="11">
    <source>
        <dbReference type="ARBA" id="ARBA00023136"/>
    </source>
</evidence>
<evidence type="ECO:0000256" key="12">
    <source>
        <dbReference type="ARBA" id="ARBA00023160"/>
    </source>
</evidence>
<feature type="domain" description="Fatty acid desaturase" evidence="15">
    <location>
        <begin position="45"/>
        <end position="247"/>
    </location>
</feature>
<evidence type="ECO:0000313" key="16">
    <source>
        <dbReference type="EMBL" id="KYB27097.1"/>
    </source>
</evidence>
<evidence type="ECO:0000256" key="10">
    <source>
        <dbReference type="ARBA" id="ARBA00023098"/>
    </source>
</evidence>
<evidence type="ECO:0000256" key="5">
    <source>
        <dbReference type="ARBA" id="ARBA00022723"/>
    </source>
</evidence>
<keyword evidence="6" id="KW-0276">Fatty acid metabolism</keyword>
<evidence type="ECO:0000256" key="2">
    <source>
        <dbReference type="ARBA" id="ARBA00009295"/>
    </source>
</evidence>
<evidence type="ECO:0000256" key="9">
    <source>
        <dbReference type="ARBA" id="ARBA00023004"/>
    </source>
</evidence>
<dbReference type="Proteomes" id="UP000007266">
    <property type="component" value="Linkage group 6"/>
</dbReference>
<feature type="transmembrane region" description="Helical" evidence="14">
    <location>
        <begin position="506"/>
        <end position="527"/>
    </location>
</feature>
<dbReference type="InParanoid" id="A0A139WH27"/>
<keyword evidence="9" id="KW-0408">Iron</keyword>
<feature type="transmembrane region" description="Helical" evidence="14">
    <location>
        <begin position="480"/>
        <end position="500"/>
    </location>
</feature>
<evidence type="ECO:0000256" key="8">
    <source>
        <dbReference type="ARBA" id="ARBA00023002"/>
    </source>
</evidence>
<feature type="transmembrane region" description="Helical" evidence="14">
    <location>
        <begin position="365"/>
        <end position="386"/>
    </location>
</feature>
<keyword evidence="4 13" id="KW-0812">Transmembrane</keyword>
<keyword evidence="7 14" id="KW-1133">Transmembrane helix</keyword>
<comment type="subcellular location">
    <subcellularLocation>
        <location evidence="1">Membrane</location>
        <topology evidence="1">Multi-pass membrane protein</topology>
    </subcellularLocation>
</comment>
<organism evidence="16 17">
    <name type="scientific">Tribolium castaneum</name>
    <name type="common">Red flour beetle</name>
    <dbReference type="NCBI Taxonomy" id="7070"/>
    <lineage>
        <taxon>Eukaryota</taxon>
        <taxon>Metazoa</taxon>
        <taxon>Ecdysozoa</taxon>
        <taxon>Arthropoda</taxon>
        <taxon>Hexapoda</taxon>
        <taxon>Insecta</taxon>
        <taxon>Pterygota</taxon>
        <taxon>Neoptera</taxon>
        <taxon>Endopterygota</taxon>
        <taxon>Coleoptera</taxon>
        <taxon>Polyphaga</taxon>
        <taxon>Cucujiformia</taxon>
        <taxon>Tenebrionidae</taxon>
        <taxon>Tenebrionidae incertae sedis</taxon>
        <taxon>Tribolium</taxon>
    </lineage>
</organism>
<dbReference type="GO" id="GO:0005789">
    <property type="term" value="C:endoplasmic reticulum membrane"/>
    <property type="evidence" value="ECO:0000318"/>
    <property type="project" value="GO_Central"/>
</dbReference>
<dbReference type="InterPro" id="IPR001522">
    <property type="entry name" value="FADS-1_CS"/>
</dbReference>
<comment type="cofactor">
    <cofactor evidence="13">
        <name>Fe(2+)</name>
        <dbReference type="ChEBI" id="CHEBI:29033"/>
    </cofactor>
</comment>
<evidence type="ECO:0000256" key="4">
    <source>
        <dbReference type="ARBA" id="ARBA00022692"/>
    </source>
</evidence>
<protein>
    <submittedName>
        <fullName evidence="16">Acyl-CoA Delta(11) desaturase-like Protein</fullName>
    </submittedName>
</protein>